<dbReference type="AlphaFoldDB" id="L8FT54"/>
<proteinExistence type="predicted"/>
<dbReference type="EMBL" id="GL574746">
    <property type="protein sequence ID" value="ELR03744.1"/>
    <property type="molecule type" value="Genomic_DNA"/>
</dbReference>
<evidence type="ECO:0000313" key="3">
    <source>
        <dbReference type="Proteomes" id="UP000011064"/>
    </source>
</evidence>
<feature type="non-terminal residue" evidence="2">
    <location>
        <position position="157"/>
    </location>
</feature>
<keyword evidence="3" id="KW-1185">Reference proteome</keyword>
<name>L8FT54_PSED2</name>
<dbReference type="HOGENOM" id="CLU_1682147_0_0_1"/>
<evidence type="ECO:0000256" key="1">
    <source>
        <dbReference type="SAM" id="MobiDB-lite"/>
    </source>
</evidence>
<dbReference type="VEuPathDB" id="FungiDB:GMDG_08940"/>
<feature type="compositionally biased region" description="Low complexity" evidence="1">
    <location>
        <begin position="97"/>
        <end position="107"/>
    </location>
</feature>
<sequence>SAELPRLRSGQDAAVGRIPPGQHPDSGIRRCVLQRNPGRRPTSAGAVSATAARRGLRPAGGCPLGQRKRPGRRRDGLAQGRSTAAAVRQHDQPAEPGRGYRAGAYAGRFHHPQADREAWRRYSGARRSACSSYPDQAQRNPQRRRNPSPGRAPVPAH</sequence>
<protein>
    <submittedName>
        <fullName evidence="2">Uncharacterized protein</fullName>
    </submittedName>
</protein>
<gene>
    <name evidence="2" type="ORF">GMDG_08940</name>
</gene>
<feature type="region of interest" description="Disordered" evidence="1">
    <location>
        <begin position="1"/>
        <end position="157"/>
    </location>
</feature>
<dbReference type="Proteomes" id="UP000011064">
    <property type="component" value="Unassembled WGS sequence"/>
</dbReference>
<dbReference type="InParanoid" id="L8FT54"/>
<feature type="non-terminal residue" evidence="2">
    <location>
        <position position="1"/>
    </location>
</feature>
<accession>L8FT54</accession>
<evidence type="ECO:0000313" key="2">
    <source>
        <dbReference type="EMBL" id="ELR03744.1"/>
    </source>
</evidence>
<organism evidence="2 3">
    <name type="scientific">Pseudogymnoascus destructans (strain ATCC MYA-4855 / 20631-21)</name>
    <name type="common">Bat white-nose syndrome fungus</name>
    <name type="synonym">Geomyces destructans</name>
    <dbReference type="NCBI Taxonomy" id="658429"/>
    <lineage>
        <taxon>Eukaryota</taxon>
        <taxon>Fungi</taxon>
        <taxon>Dikarya</taxon>
        <taxon>Ascomycota</taxon>
        <taxon>Pezizomycotina</taxon>
        <taxon>Leotiomycetes</taxon>
        <taxon>Thelebolales</taxon>
        <taxon>Thelebolaceae</taxon>
        <taxon>Pseudogymnoascus</taxon>
    </lineage>
</organism>
<reference evidence="3" key="1">
    <citation type="submission" date="2010-09" db="EMBL/GenBank/DDBJ databases">
        <title>The genome sequence of Geomyces destructans 20631-21.</title>
        <authorList>
            <consortium name="The Broad Institute Genome Sequencing Platform"/>
            <person name="Cuomo C.A."/>
            <person name="Blehert D.S."/>
            <person name="Lorch J.M."/>
            <person name="Young S.K."/>
            <person name="Zeng Q."/>
            <person name="Gargeya S."/>
            <person name="Fitzgerald M."/>
            <person name="Haas B."/>
            <person name="Abouelleil A."/>
            <person name="Alvarado L."/>
            <person name="Arachchi H.M."/>
            <person name="Berlin A."/>
            <person name="Brown A."/>
            <person name="Chapman S.B."/>
            <person name="Chen Z."/>
            <person name="Dunbar C."/>
            <person name="Freedman E."/>
            <person name="Gearin G."/>
            <person name="Gellesch M."/>
            <person name="Goldberg J."/>
            <person name="Griggs A."/>
            <person name="Gujja S."/>
            <person name="Heiman D."/>
            <person name="Howarth C."/>
            <person name="Larson L."/>
            <person name="Lui A."/>
            <person name="MacDonald P.J.P."/>
            <person name="Montmayeur A."/>
            <person name="Murphy C."/>
            <person name="Neiman D."/>
            <person name="Pearson M."/>
            <person name="Priest M."/>
            <person name="Roberts A."/>
            <person name="Saif S."/>
            <person name="Shea T."/>
            <person name="Shenoy N."/>
            <person name="Sisk P."/>
            <person name="Stolte C."/>
            <person name="Sykes S."/>
            <person name="Wortman J."/>
            <person name="Nusbaum C."/>
            <person name="Birren B."/>
        </authorList>
    </citation>
    <scope>NUCLEOTIDE SEQUENCE [LARGE SCALE GENOMIC DNA]</scope>
    <source>
        <strain evidence="3">ATCC MYA-4855 / 20631-21</strain>
    </source>
</reference>